<evidence type="ECO:0000313" key="2">
    <source>
        <dbReference type="EMBL" id="MBB5938907.1"/>
    </source>
</evidence>
<dbReference type="PANTHER" id="PTHR34293:SF1">
    <property type="entry name" value="HTH-TYPE TRANSCRIPTIONAL REGULATOR TRMBL2"/>
    <property type="match status" value="1"/>
</dbReference>
<keyword evidence="3" id="KW-1185">Reference proteome</keyword>
<dbReference type="AlphaFoldDB" id="A0A7W9QGP5"/>
<comment type="caution">
    <text evidence="2">The sequence shown here is derived from an EMBL/GenBank/DDBJ whole genome shotgun (WGS) entry which is preliminary data.</text>
</comment>
<dbReference type="Pfam" id="PF00196">
    <property type="entry name" value="GerE"/>
    <property type="match status" value="1"/>
</dbReference>
<dbReference type="InterPro" id="IPR000792">
    <property type="entry name" value="Tscrpt_reg_LuxR_C"/>
</dbReference>
<dbReference type="RefSeq" id="WP_184577121.1">
    <property type="nucleotide sequence ID" value="NZ_JACHJL010000019.1"/>
</dbReference>
<dbReference type="SMART" id="SM00421">
    <property type="entry name" value="HTH_LUXR"/>
    <property type="match status" value="1"/>
</dbReference>
<dbReference type="GO" id="GO:0006355">
    <property type="term" value="P:regulation of DNA-templated transcription"/>
    <property type="evidence" value="ECO:0007669"/>
    <property type="project" value="InterPro"/>
</dbReference>
<feature type="domain" description="HTH luxR-type" evidence="1">
    <location>
        <begin position="281"/>
        <end position="330"/>
    </location>
</feature>
<protein>
    <submittedName>
        <fullName evidence="2">DNA-binding CsgD family transcriptional regulator</fullName>
    </submittedName>
</protein>
<dbReference type="InterPro" id="IPR016032">
    <property type="entry name" value="Sig_transdc_resp-reg_C-effctor"/>
</dbReference>
<evidence type="ECO:0000259" key="1">
    <source>
        <dbReference type="SMART" id="SM00421"/>
    </source>
</evidence>
<dbReference type="EMBL" id="JACHJL010000019">
    <property type="protein sequence ID" value="MBB5938907.1"/>
    <property type="molecule type" value="Genomic_DNA"/>
</dbReference>
<proteinExistence type="predicted"/>
<dbReference type="CDD" id="cd06170">
    <property type="entry name" value="LuxR_C_like"/>
    <property type="match status" value="1"/>
</dbReference>
<dbReference type="Proteomes" id="UP000588098">
    <property type="component" value="Unassembled WGS sequence"/>
</dbReference>
<organism evidence="2 3">
    <name type="scientific">Streptomyces zagrosensis</name>
    <dbReference type="NCBI Taxonomy" id="1042984"/>
    <lineage>
        <taxon>Bacteria</taxon>
        <taxon>Bacillati</taxon>
        <taxon>Actinomycetota</taxon>
        <taxon>Actinomycetes</taxon>
        <taxon>Kitasatosporales</taxon>
        <taxon>Streptomycetaceae</taxon>
        <taxon>Streptomyces</taxon>
    </lineage>
</organism>
<dbReference type="SUPFAM" id="SSF46894">
    <property type="entry name" value="C-terminal effector domain of the bipartite response regulators"/>
    <property type="match status" value="1"/>
</dbReference>
<accession>A0A7W9QGP5</accession>
<dbReference type="PANTHER" id="PTHR34293">
    <property type="entry name" value="HTH-TYPE TRANSCRIPTIONAL REGULATOR TRMBL2"/>
    <property type="match status" value="1"/>
</dbReference>
<dbReference type="InterPro" id="IPR051797">
    <property type="entry name" value="TrmB-like"/>
</dbReference>
<sequence length="343" mass="37972">MSATIGSDPPFAELDDVSAAAYRHAVQRGRFNRHEIAELLHLSAEEATRIERVLSLLCLLHPTPGNAELLVPVSPDAAAVELVGSAENQIRDLQHAVTEVRAQMLSLTPAYYDGRRERNRMEAFDIVSDVATVQSLLNELSERCRSEVLTVQPGGARPAHILTAARKVSLGILDRGVGMRTVYQHSARTDLATRAFVRELIEHGGELRTSEEVIDRMIIYDREVVFLPEHKPVGREPGAAIVREPTLVAFLCSVFEHLWRGATPFHLGSVDSDPVTDDLKRSIVRLMAEGYKDEMVARRLGMSVRTCRRHIAEIMEELEATSRFQAGANAALSKLLSSPQDTV</sequence>
<dbReference type="InterPro" id="IPR036388">
    <property type="entry name" value="WH-like_DNA-bd_sf"/>
</dbReference>
<dbReference type="GO" id="GO:0003677">
    <property type="term" value="F:DNA binding"/>
    <property type="evidence" value="ECO:0007669"/>
    <property type="project" value="UniProtKB-KW"/>
</dbReference>
<keyword evidence="2" id="KW-0238">DNA-binding</keyword>
<dbReference type="Gene3D" id="1.10.10.10">
    <property type="entry name" value="Winged helix-like DNA-binding domain superfamily/Winged helix DNA-binding domain"/>
    <property type="match status" value="1"/>
</dbReference>
<gene>
    <name evidence="2" type="ORF">FHS42_005998</name>
</gene>
<reference evidence="2 3" key="1">
    <citation type="submission" date="2020-08" db="EMBL/GenBank/DDBJ databases">
        <title>Genomic Encyclopedia of Type Strains, Phase III (KMG-III): the genomes of soil and plant-associated and newly described type strains.</title>
        <authorList>
            <person name="Whitman W."/>
        </authorList>
    </citation>
    <scope>NUCLEOTIDE SEQUENCE [LARGE SCALE GENOMIC DNA]</scope>
    <source>
        <strain evidence="2 3">CECT 8305</strain>
    </source>
</reference>
<name>A0A7W9QGP5_9ACTN</name>
<evidence type="ECO:0000313" key="3">
    <source>
        <dbReference type="Proteomes" id="UP000588098"/>
    </source>
</evidence>